<organism evidence="4 5">
    <name type="scientific">Exophiala aquamarina CBS 119918</name>
    <dbReference type="NCBI Taxonomy" id="1182545"/>
    <lineage>
        <taxon>Eukaryota</taxon>
        <taxon>Fungi</taxon>
        <taxon>Dikarya</taxon>
        <taxon>Ascomycota</taxon>
        <taxon>Pezizomycotina</taxon>
        <taxon>Eurotiomycetes</taxon>
        <taxon>Chaetothyriomycetidae</taxon>
        <taxon>Chaetothyriales</taxon>
        <taxon>Herpotrichiellaceae</taxon>
        <taxon>Exophiala</taxon>
    </lineage>
</organism>
<dbReference type="Pfam" id="PF04082">
    <property type="entry name" value="Fungal_trans"/>
    <property type="match status" value="1"/>
</dbReference>
<dbReference type="GO" id="GO:0006351">
    <property type="term" value="P:DNA-templated transcription"/>
    <property type="evidence" value="ECO:0007669"/>
    <property type="project" value="InterPro"/>
</dbReference>
<dbReference type="InterPro" id="IPR050613">
    <property type="entry name" value="Sec_Metabolite_Reg"/>
</dbReference>
<keyword evidence="2" id="KW-0539">Nucleus</keyword>
<dbReference type="GO" id="GO:0003677">
    <property type="term" value="F:DNA binding"/>
    <property type="evidence" value="ECO:0007669"/>
    <property type="project" value="InterPro"/>
</dbReference>
<accession>A0A072PFE3</accession>
<dbReference type="RefSeq" id="XP_013261399.1">
    <property type="nucleotide sequence ID" value="XM_013405945.1"/>
</dbReference>
<dbReference type="PANTHER" id="PTHR31001:SF40">
    <property type="entry name" value="ZN(II)2CYS6 TRANSCRIPTION FACTOR (EUROFUNG)"/>
    <property type="match status" value="1"/>
</dbReference>
<evidence type="ECO:0000256" key="2">
    <source>
        <dbReference type="ARBA" id="ARBA00023242"/>
    </source>
</evidence>
<dbReference type="Proteomes" id="UP000027920">
    <property type="component" value="Unassembled WGS sequence"/>
</dbReference>
<evidence type="ECO:0000313" key="5">
    <source>
        <dbReference type="Proteomes" id="UP000027920"/>
    </source>
</evidence>
<comment type="subcellular location">
    <subcellularLocation>
        <location evidence="1">Nucleus</location>
    </subcellularLocation>
</comment>
<name>A0A072PFE3_9EURO</name>
<dbReference type="AlphaFoldDB" id="A0A072PFE3"/>
<evidence type="ECO:0000313" key="4">
    <source>
        <dbReference type="EMBL" id="KEF58809.1"/>
    </source>
</evidence>
<sequence length="239" mass="26946">METCEKLCGIFASTVFPLMPLLHMHSFGEDFSEFWKEINPGNMHDSEPSRFLQRNPGFLALLLSILFSSLASASSSWLKELLGEDNVPDRREIYFAAAMSTTLTGFPRKPSIYSLAAYIFTQSQFAREEDFPDSPDFITTSFRVALGMGLHRDFPSSSLTVAEMETRRRLWFYICHLDVMSSCSSGLSPLFIDERMANTEAICLFDRPNVGNAQSGNEDGTHQCDCGREERRLLTMADS</sequence>
<dbReference type="EMBL" id="AMGV01000003">
    <property type="protein sequence ID" value="KEF58809.1"/>
    <property type="molecule type" value="Genomic_DNA"/>
</dbReference>
<comment type="caution">
    <text evidence="4">The sequence shown here is derived from an EMBL/GenBank/DDBJ whole genome shotgun (WGS) entry which is preliminary data.</text>
</comment>
<proteinExistence type="predicted"/>
<dbReference type="VEuPathDB" id="FungiDB:A1O9_03652"/>
<dbReference type="InterPro" id="IPR007219">
    <property type="entry name" value="XnlR_reg_dom"/>
</dbReference>
<dbReference type="GO" id="GO:0008270">
    <property type="term" value="F:zinc ion binding"/>
    <property type="evidence" value="ECO:0007669"/>
    <property type="project" value="InterPro"/>
</dbReference>
<dbReference type="HOGENOM" id="CLU_1161140_0_0_1"/>
<feature type="domain" description="Xylanolytic transcriptional activator regulatory" evidence="3">
    <location>
        <begin position="10"/>
        <end position="206"/>
    </location>
</feature>
<evidence type="ECO:0000259" key="3">
    <source>
        <dbReference type="Pfam" id="PF04082"/>
    </source>
</evidence>
<gene>
    <name evidence="4" type="ORF">A1O9_03652</name>
</gene>
<dbReference type="STRING" id="1182545.A0A072PFE3"/>
<dbReference type="CDD" id="cd12148">
    <property type="entry name" value="fungal_TF_MHR"/>
    <property type="match status" value="1"/>
</dbReference>
<evidence type="ECO:0000256" key="1">
    <source>
        <dbReference type="ARBA" id="ARBA00004123"/>
    </source>
</evidence>
<dbReference type="OrthoDB" id="3989227at2759"/>
<dbReference type="PANTHER" id="PTHR31001">
    <property type="entry name" value="UNCHARACTERIZED TRANSCRIPTIONAL REGULATORY PROTEIN"/>
    <property type="match status" value="1"/>
</dbReference>
<keyword evidence="5" id="KW-1185">Reference proteome</keyword>
<protein>
    <recommendedName>
        <fullName evidence="3">Xylanolytic transcriptional activator regulatory domain-containing protein</fullName>
    </recommendedName>
</protein>
<dbReference type="GeneID" id="25278586"/>
<dbReference type="GO" id="GO:0005634">
    <property type="term" value="C:nucleus"/>
    <property type="evidence" value="ECO:0007669"/>
    <property type="project" value="UniProtKB-SubCell"/>
</dbReference>
<reference evidence="4 5" key="1">
    <citation type="submission" date="2013-03" db="EMBL/GenBank/DDBJ databases">
        <title>The Genome Sequence of Exophiala aquamarina CBS 119918.</title>
        <authorList>
            <consortium name="The Broad Institute Genomics Platform"/>
            <person name="Cuomo C."/>
            <person name="de Hoog S."/>
            <person name="Gorbushina A."/>
            <person name="Walker B."/>
            <person name="Young S.K."/>
            <person name="Zeng Q."/>
            <person name="Gargeya S."/>
            <person name="Fitzgerald M."/>
            <person name="Haas B."/>
            <person name="Abouelleil A."/>
            <person name="Allen A.W."/>
            <person name="Alvarado L."/>
            <person name="Arachchi H.M."/>
            <person name="Berlin A.M."/>
            <person name="Chapman S.B."/>
            <person name="Gainer-Dewar J."/>
            <person name="Goldberg J."/>
            <person name="Griggs A."/>
            <person name="Gujja S."/>
            <person name="Hansen M."/>
            <person name="Howarth C."/>
            <person name="Imamovic A."/>
            <person name="Ireland A."/>
            <person name="Larimer J."/>
            <person name="McCowan C."/>
            <person name="Murphy C."/>
            <person name="Pearson M."/>
            <person name="Poon T.W."/>
            <person name="Priest M."/>
            <person name="Roberts A."/>
            <person name="Saif S."/>
            <person name="Shea T."/>
            <person name="Sisk P."/>
            <person name="Sykes S."/>
            <person name="Wortman J."/>
            <person name="Nusbaum C."/>
            <person name="Birren B."/>
        </authorList>
    </citation>
    <scope>NUCLEOTIDE SEQUENCE [LARGE SCALE GENOMIC DNA]</scope>
    <source>
        <strain evidence="4 5">CBS 119918</strain>
    </source>
</reference>